<organism evidence="2 3">
    <name type="scientific">Candidatus Nephthysia bennettiae</name>
    <dbReference type="NCBI Taxonomy" id="3127016"/>
    <lineage>
        <taxon>Bacteria</taxon>
        <taxon>Bacillati</taxon>
        <taxon>Candidatus Dormiibacterota</taxon>
        <taxon>Candidatus Dormibacteria</taxon>
        <taxon>Candidatus Dormibacterales</taxon>
        <taxon>Candidatus Dormibacteraceae</taxon>
        <taxon>Candidatus Nephthysia</taxon>
    </lineage>
</organism>
<sequence>MLGSKAPRPAALPALIGGALCLDFANTVDDRSEPEPHDYLPSYPALLAWSLHAGALSQAEASRIEALARIEPAPAERALVTALGAREALYSLFDAVADGGQPGLQLLAPVNRVLRRLGGAARLVPAGDAARLEWEAGTEVTLDTPALRVLGSAVELLTGPDLARVRQCVAADCSWLFLDPTRNHSRRWCRADRCGARDRFRRYYARHRKER</sequence>
<dbReference type="InterPro" id="IPR023286">
    <property type="entry name" value="ABATE_dom_sf"/>
</dbReference>
<dbReference type="EMBL" id="JAEKNR010000136">
    <property type="protein sequence ID" value="MBJ7598936.1"/>
    <property type="molecule type" value="Genomic_DNA"/>
</dbReference>
<dbReference type="RefSeq" id="WP_338202191.1">
    <property type="nucleotide sequence ID" value="NZ_JAEKNR010000136.1"/>
</dbReference>
<comment type="caution">
    <text evidence="2">The sequence shown here is derived from an EMBL/GenBank/DDBJ whole genome shotgun (WGS) entry which is preliminary data.</text>
</comment>
<feature type="domain" description="Zinc finger CGNR" evidence="1">
    <location>
        <begin position="164"/>
        <end position="207"/>
    </location>
</feature>
<dbReference type="SUPFAM" id="SSF160904">
    <property type="entry name" value="Jann2411-like"/>
    <property type="match status" value="1"/>
</dbReference>
<dbReference type="InterPro" id="IPR021005">
    <property type="entry name" value="Znf_CGNR"/>
</dbReference>
<reference evidence="2" key="1">
    <citation type="submission" date="2020-10" db="EMBL/GenBank/DDBJ databases">
        <title>Ca. Dormibacterota MAGs.</title>
        <authorList>
            <person name="Montgomery K."/>
        </authorList>
    </citation>
    <scope>NUCLEOTIDE SEQUENCE [LARGE SCALE GENOMIC DNA]</scope>
    <source>
        <strain evidence="2">SC8812_S17_10</strain>
    </source>
</reference>
<proteinExistence type="predicted"/>
<dbReference type="Proteomes" id="UP000612893">
    <property type="component" value="Unassembled WGS sequence"/>
</dbReference>
<dbReference type="Pfam" id="PF07336">
    <property type="entry name" value="ABATE"/>
    <property type="match status" value="1"/>
</dbReference>
<dbReference type="Pfam" id="PF11706">
    <property type="entry name" value="zf-CGNR"/>
    <property type="match status" value="1"/>
</dbReference>
<keyword evidence="3" id="KW-1185">Reference proteome</keyword>
<dbReference type="PANTHER" id="PTHR35525">
    <property type="entry name" value="BLL6575 PROTEIN"/>
    <property type="match status" value="1"/>
</dbReference>
<evidence type="ECO:0000259" key="1">
    <source>
        <dbReference type="Pfam" id="PF11706"/>
    </source>
</evidence>
<dbReference type="InterPro" id="IPR010852">
    <property type="entry name" value="ABATE"/>
</dbReference>
<name>A0A934K9D1_9BACT</name>
<dbReference type="Gene3D" id="1.10.3300.10">
    <property type="entry name" value="Jann2411-like domain"/>
    <property type="match status" value="1"/>
</dbReference>
<gene>
    <name evidence="2" type="ORF">JF922_12745</name>
</gene>
<protein>
    <submittedName>
        <fullName evidence="2">ABATE domain-containing protein</fullName>
    </submittedName>
</protein>
<dbReference type="PANTHER" id="PTHR35525:SF3">
    <property type="entry name" value="BLL6575 PROTEIN"/>
    <property type="match status" value="1"/>
</dbReference>
<evidence type="ECO:0000313" key="2">
    <source>
        <dbReference type="EMBL" id="MBJ7598936.1"/>
    </source>
</evidence>
<evidence type="ECO:0000313" key="3">
    <source>
        <dbReference type="Proteomes" id="UP000612893"/>
    </source>
</evidence>
<accession>A0A934K9D1</accession>
<dbReference type="AlphaFoldDB" id="A0A934K9D1"/>